<accession>A0AAU7P5Y2</accession>
<dbReference type="NCBIfam" id="NF040699">
    <property type="entry name" value="VPA1262_fam"/>
    <property type="match status" value="1"/>
</dbReference>
<organism evidence="1">
    <name type="scientific">Xanthomonas sp. 10-10</name>
    <dbReference type="NCBI Taxonomy" id="3115848"/>
    <lineage>
        <taxon>Bacteria</taxon>
        <taxon>Pseudomonadati</taxon>
        <taxon>Pseudomonadota</taxon>
        <taxon>Gammaproteobacteria</taxon>
        <taxon>Lysobacterales</taxon>
        <taxon>Lysobacteraceae</taxon>
        <taxon>Xanthomonas</taxon>
    </lineage>
</organism>
<reference evidence="1" key="1">
    <citation type="submission" date="2024-02" db="EMBL/GenBank/DDBJ databases">
        <title>Complete genome sequence of Xanthomonas sp. 10-10.</title>
        <authorList>
            <person name="Biessy A."/>
            <person name="Ciotola M."/>
            <person name="Cadieux M."/>
            <person name="Soufiane B."/>
            <person name="Laforest M."/>
            <person name="Filion M."/>
        </authorList>
    </citation>
    <scope>NUCLEOTIDE SEQUENCE</scope>
    <source>
        <strain evidence="1">10-10</strain>
    </source>
</reference>
<dbReference type="NCBIfam" id="NF040700">
    <property type="entry name" value="VPA1262_N_dom"/>
    <property type="match status" value="1"/>
</dbReference>
<proteinExistence type="predicted"/>
<dbReference type="EMBL" id="CP144460">
    <property type="protein sequence ID" value="XBS36663.1"/>
    <property type="molecule type" value="Genomic_DNA"/>
</dbReference>
<name>A0AAU7P5Y2_9XANT</name>
<dbReference type="AlphaFoldDB" id="A0AAU7P5Y2"/>
<protein>
    <submittedName>
        <fullName evidence="1">VPA1262 family protein</fullName>
    </submittedName>
</protein>
<evidence type="ECO:0000313" key="1">
    <source>
        <dbReference type="EMBL" id="XBS36663.1"/>
    </source>
</evidence>
<gene>
    <name evidence="1" type="ORF">VZ068_14400</name>
</gene>
<dbReference type="RefSeq" id="WP_349655674.1">
    <property type="nucleotide sequence ID" value="NZ_CP144460.1"/>
</dbReference>
<sequence length="1113" mass="123249">MHYGLNDLVSDFRLHNLFGDDDSLTVTQIWVLEIQGSYSSELRFLYGRLLPGTYQSDSWSGTTTSKNATPESGSAKTHALTLHTSAFRIKIFLEHFIAGESLSSASKMAGIQLNDKLAVKIGGAIFGVNPIGRPVMHLPTRDYFRFRTSRLSPTSYASVDSAAMSSEGKALVFNRMGGSERTIAAAACLSLNADTGLDFTALDAWRIGDFEFICSPSLTRAERSKYDITLSGCDATIQIFEPLTHGKSDLLLVLNAQSDESIQATYTTVLDKETDFPLNHSFRMEALKNRSCTSFTLEIYALSKGPIASYLVVQTGSYFVGSVNLSTRMIGSISLDRKLGWLEKQVSKKDRPKLEVKGRVERAIHTSRSVIRGHLSDPWVELNRLTENGIKQLFPEPSKGQFFMKLADSGGASRLQLTDWLREIFDQHHDAQIAWIDPFMEDVGVELLHRMGTSTGDYLIITTEKAAKDDGISVKAPKDEGSSLVKQSGRVENLISRCNEWRRGYFGNVRLKVLAVPDNKIHDRMILIRSSGGVPLGGYHLSNSIQRANESYPLLATPIPLDVIPHVFDYADQIIQSTLHGDGKQVPTAKLIFDSTTAAHCESEGKEVEGLHHRSSFVEATRAGDVLAWWLDDKELVGLSGKDLMGQLEAKGMVTEGHLDHGIFDSVASKLWTEGLPLEDFNSAWDAMGFVLANSPAGDFYTKRDAPFSEDLKNSLLDYLSPLRDGALQPRMRNALLNIELYRSQDLSSLLLSSYEPHALFPYSPVDTSWGDYYALKLLWAYAPQALVEFITNICASPIKDERTHALVVEGFRHMCLCLSFEKLPAQIDALMKSEAGLVAWVGLHAFKDAINSGVWGIDSLSKIDRVMPAGAQRTILCWMINEANFAKAGSKPYLISKLTESLDGALTDGELKDILEPVRGRLGRLHHFTPWILESLLIPMLERRVIDPAQISREWLNDLMVQWRNALNGQSLHFKLEADGAFTDELAVLISHLAPEELEAIVSALRSIFDSLARTIRLPFSSQISWGSHSCAHGVNLWLYSLSRRILALVDGETNQPLGELVKGCESITERLPDSDGQVVSSAQLVTYAKGDPDQIRSHGLRHIICAAIARS</sequence>